<dbReference type="InterPro" id="IPR001736">
    <property type="entry name" value="PLipase_D/transphosphatidylase"/>
</dbReference>
<keyword evidence="2" id="KW-1003">Cell membrane</keyword>
<dbReference type="GO" id="GO:0008808">
    <property type="term" value="F:cardiolipin synthase activity"/>
    <property type="evidence" value="ECO:0007669"/>
    <property type="project" value="TreeGrafter"/>
</dbReference>
<evidence type="ECO:0000256" key="5">
    <source>
        <dbReference type="ARBA" id="ARBA00023136"/>
    </source>
</evidence>
<feature type="domain" description="PLD phosphodiesterase" evidence="7">
    <location>
        <begin position="220"/>
        <end position="244"/>
    </location>
</feature>
<evidence type="ECO:0000256" key="3">
    <source>
        <dbReference type="ARBA" id="ARBA00022692"/>
    </source>
</evidence>
<evidence type="ECO:0000256" key="2">
    <source>
        <dbReference type="ARBA" id="ARBA00022475"/>
    </source>
</evidence>
<keyword evidence="4 6" id="KW-1133">Transmembrane helix</keyword>
<gene>
    <name evidence="8" type="ORF">S01H1_38710</name>
</gene>
<evidence type="ECO:0000256" key="4">
    <source>
        <dbReference type="ARBA" id="ARBA00022989"/>
    </source>
</evidence>
<keyword evidence="5 6" id="KW-0472">Membrane</keyword>
<evidence type="ECO:0000256" key="1">
    <source>
        <dbReference type="ARBA" id="ARBA00004651"/>
    </source>
</evidence>
<dbReference type="PANTHER" id="PTHR21248:SF22">
    <property type="entry name" value="PHOSPHOLIPASE D"/>
    <property type="match status" value="1"/>
</dbReference>
<sequence length="244" mass="27419">MYSQHFTWVTALVLVVDLAIRGGLSIRVIMRRRPVGVTMAWLTVVLVFPFLGAILYLLFGELRLGNRRAEWANRIHGPFVDWIKDQHDHYSVDWSGRGSVSEPLARLAETAVQIPAVPGNDLQLIDNWSGTFDAMIADIDAAKRTVHMVFYIWINGGRADEVVQALIRAQKRGVTCRVLVDAVGSKKFLKSNQVKRLREAGVMLHASLPAGILRMLFVRFDLRMHRKIVVIDGTVGYTGSLNMI</sequence>
<dbReference type="EMBL" id="BARS01024384">
    <property type="protein sequence ID" value="GAG07222.1"/>
    <property type="molecule type" value="Genomic_DNA"/>
</dbReference>
<comment type="subcellular location">
    <subcellularLocation>
        <location evidence="1">Cell membrane</location>
        <topology evidence="1">Multi-pass membrane protein</topology>
    </subcellularLocation>
</comment>
<dbReference type="Pfam" id="PF13396">
    <property type="entry name" value="PLDc_N"/>
    <property type="match status" value="1"/>
</dbReference>
<name>X0V753_9ZZZZ</name>
<dbReference type="Gene3D" id="3.30.870.10">
    <property type="entry name" value="Endonuclease Chain A"/>
    <property type="match status" value="1"/>
</dbReference>
<dbReference type="SUPFAM" id="SSF56024">
    <property type="entry name" value="Phospholipase D/nuclease"/>
    <property type="match status" value="1"/>
</dbReference>
<reference evidence="8" key="1">
    <citation type="journal article" date="2014" name="Front. Microbiol.">
        <title>High frequency of phylogenetically diverse reductive dehalogenase-homologous genes in deep subseafloor sedimentary metagenomes.</title>
        <authorList>
            <person name="Kawai M."/>
            <person name="Futagami T."/>
            <person name="Toyoda A."/>
            <person name="Takaki Y."/>
            <person name="Nishi S."/>
            <person name="Hori S."/>
            <person name="Arai W."/>
            <person name="Tsubouchi T."/>
            <person name="Morono Y."/>
            <person name="Uchiyama I."/>
            <person name="Ito T."/>
            <person name="Fujiyama A."/>
            <person name="Inagaki F."/>
            <person name="Takami H."/>
        </authorList>
    </citation>
    <scope>NUCLEOTIDE SEQUENCE</scope>
    <source>
        <strain evidence="8">Expedition CK06-06</strain>
    </source>
</reference>
<accession>X0V753</accession>
<feature type="transmembrane region" description="Helical" evidence="6">
    <location>
        <begin position="6"/>
        <end position="24"/>
    </location>
</feature>
<organism evidence="8">
    <name type="scientific">marine sediment metagenome</name>
    <dbReference type="NCBI Taxonomy" id="412755"/>
    <lineage>
        <taxon>unclassified sequences</taxon>
        <taxon>metagenomes</taxon>
        <taxon>ecological metagenomes</taxon>
    </lineage>
</organism>
<feature type="transmembrane region" description="Helical" evidence="6">
    <location>
        <begin position="36"/>
        <end position="59"/>
    </location>
</feature>
<evidence type="ECO:0000256" key="6">
    <source>
        <dbReference type="SAM" id="Phobius"/>
    </source>
</evidence>
<dbReference type="InterPro" id="IPR025202">
    <property type="entry name" value="PLD-like_dom"/>
</dbReference>
<dbReference type="GO" id="GO:0005886">
    <property type="term" value="C:plasma membrane"/>
    <property type="evidence" value="ECO:0007669"/>
    <property type="project" value="UniProtKB-SubCell"/>
</dbReference>
<evidence type="ECO:0000313" key="8">
    <source>
        <dbReference type="EMBL" id="GAG07222.1"/>
    </source>
</evidence>
<dbReference type="PANTHER" id="PTHR21248">
    <property type="entry name" value="CARDIOLIPIN SYNTHASE"/>
    <property type="match status" value="1"/>
</dbReference>
<keyword evidence="3 6" id="KW-0812">Transmembrane</keyword>
<dbReference type="GO" id="GO:0032049">
    <property type="term" value="P:cardiolipin biosynthetic process"/>
    <property type="evidence" value="ECO:0007669"/>
    <property type="project" value="UniProtKB-ARBA"/>
</dbReference>
<feature type="non-terminal residue" evidence="8">
    <location>
        <position position="244"/>
    </location>
</feature>
<dbReference type="AlphaFoldDB" id="X0V753"/>
<proteinExistence type="predicted"/>
<protein>
    <recommendedName>
        <fullName evidence="7">PLD phosphodiesterase domain-containing protein</fullName>
    </recommendedName>
</protein>
<dbReference type="InterPro" id="IPR027379">
    <property type="entry name" value="CLS_N"/>
</dbReference>
<comment type="caution">
    <text evidence="8">The sequence shown here is derived from an EMBL/GenBank/DDBJ whole genome shotgun (WGS) entry which is preliminary data.</text>
</comment>
<evidence type="ECO:0000259" key="7">
    <source>
        <dbReference type="PROSITE" id="PS50035"/>
    </source>
</evidence>
<dbReference type="Pfam" id="PF13091">
    <property type="entry name" value="PLDc_2"/>
    <property type="match status" value="1"/>
</dbReference>
<dbReference type="PROSITE" id="PS50035">
    <property type="entry name" value="PLD"/>
    <property type="match status" value="1"/>
</dbReference>